<proteinExistence type="predicted"/>
<reference evidence="1" key="1">
    <citation type="submission" date="2020-03" db="EMBL/GenBank/DDBJ databases">
        <title>The deep terrestrial virosphere.</title>
        <authorList>
            <person name="Holmfeldt K."/>
            <person name="Nilsson E."/>
            <person name="Simone D."/>
            <person name="Lopez-Fernandez M."/>
            <person name="Wu X."/>
            <person name="de Brujin I."/>
            <person name="Lundin D."/>
            <person name="Andersson A."/>
            <person name="Bertilsson S."/>
            <person name="Dopson M."/>
        </authorList>
    </citation>
    <scope>NUCLEOTIDE SEQUENCE</scope>
    <source>
        <strain evidence="2">MM415A00192</strain>
        <strain evidence="1">MM415B00178</strain>
    </source>
</reference>
<dbReference type="EMBL" id="MT141574">
    <property type="protein sequence ID" value="QJA67661.1"/>
    <property type="molecule type" value="Genomic_DNA"/>
</dbReference>
<gene>
    <name evidence="2" type="ORF">MM415A00192_0035</name>
    <name evidence="1" type="ORF">MM415B00178_0043</name>
</gene>
<dbReference type="AlphaFoldDB" id="A0A6M3JF92"/>
<protein>
    <submittedName>
        <fullName evidence="1">Uncharacterized protein</fullName>
    </submittedName>
</protein>
<organism evidence="1">
    <name type="scientific">viral metagenome</name>
    <dbReference type="NCBI Taxonomy" id="1070528"/>
    <lineage>
        <taxon>unclassified sequences</taxon>
        <taxon>metagenomes</taxon>
        <taxon>organismal metagenomes</taxon>
    </lineage>
</organism>
<evidence type="ECO:0000313" key="1">
    <source>
        <dbReference type="EMBL" id="QJA67661.1"/>
    </source>
</evidence>
<evidence type="ECO:0000313" key="2">
    <source>
        <dbReference type="EMBL" id="QJA84426.1"/>
    </source>
</evidence>
<sequence length="373" mass="38800">MGLDRLIYDAIRRGNISIAQFDDGIPEYFGSSKDVSLEWVGATDILQFLPLTDDTGSINIGNGTKDIDLKVFLGTSAKYVLFDVGNTLLQLEDVDLLLGDNDQLRFGDGTAGDVVVKWDAANLTIKPRAADTGAIIIGDGTTDMDLKIFLGSAAKWAKFDVGNSNFETSGLFLKIHNHATTAEIGGAEFKGELVNASGAVYGVYNTWNYSPTGLTGTSVNVSAAINVMAITTGHTVTAGNIYGMEAHVQLAGTLNGAAVNAIGVNGVLSGAGANTLVLHMAGVASSMSTGLVNPTTGTLSYYLANSLSTVVVDNLICSLQAQYVTNFVSFDAAATDKCVEESAATPAGDTTHAIRVLIGGVAGYIPVYAAKTF</sequence>
<name>A0A6M3JF92_9ZZZZ</name>
<accession>A0A6M3JF92</accession>
<dbReference type="EMBL" id="MT142529">
    <property type="protein sequence ID" value="QJA84426.1"/>
    <property type="molecule type" value="Genomic_DNA"/>
</dbReference>